<feature type="chain" id="PRO_5037712170" evidence="2">
    <location>
        <begin position="32"/>
        <end position="156"/>
    </location>
</feature>
<evidence type="ECO:0000313" key="3">
    <source>
        <dbReference type="EMBL" id="MBF4763527.1"/>
    </source>
</evidence>
<feature type="compositionally biased region" description="Acidic residues" evidence="1">
    <location>
        <begin position="80"/>
        <end position="97"/>
    </location>
</feature>
<protein>
    <submittedName>
        <fullName evidence="3">Uncharacterized protein</fullName>
    </submittedName>
</protein>
<reference evidence="3" key="1">
    <citation type="submission" date="2020-11" db="EMBL/GenBank/DDBJ databases">
        <title>Nocardioides sp. nov., isolated from Soil of Cynanchum wilfordii Hemsley rhizosphere.</title>
        <authorList>
            <person name="Lee J.-S."/>
            <person name="Suh M.K."/>
            <person name="Kim J.-S."/>
        </authorList>
    </citation>
    <scope>NUCLEOTIDE SEQUENCE</scope>
    <source>
        <strain evidence="3">KCTC 19275</strain>
    </source>
</reference>
<dbReference type="RefSeq" id="WP_194706718.1">
    <property type="nucleotide sequence ID" value="NZ_JADKPN010000005.1"/>
</dbReference>
<proteinExistence type="predicted"/>
<accession>A0A930YE85</accession>
<gene>
    <name evidence="3" type="ORF">ISU07_10345</name>
</gene>
<feature type="compositionally biased region" description="Basic and acidic residues" evidence="1">
    <location>
        <begin position="58"/>
        <end position="78"/>
    </location>
</feature>
<sequence length="156" mass="16568">MTFLTTSRRLSAVIATLAAGGVLSLAGPADASSGDADHDGMPNRWELRHSLNPHKANARGDADHDGLRNLGEFKHGTDPQETDSDDDGLDDEDEVDDCTTTTDPTDDDTDGDGVEDGDEDTDDDGVDNADDGDDQGEDCDDQGGDDDRVLVTYVLR</sequence>
<organism evidence="3 4">
    <name type="scientific">Nocardioides islandensis</name>
    <dbReference type="NCBI Taxonomy" id="433663"/>
    <lineage>
        <taxon>Bacteria</taxon>
        <taxon>Bacillati</taxon>
        <taxon>Actinomycetota</taxon>
        <taxon>Actinomycetes</taxon>
        <taxon>Propionibacteriales</taxon>
        <taxon>Nocardioidaceae</taxon>
        <taxon>Nocardioides</taxon>
    </lineage>
</organism>
<feature type="compositionally biased region" description="Basic and acidic residues" evidence="1">
    <location>
        <begin position="35"/>
        <end position="49"/>
    </location>
</feature>
<dbReference type="EMBL" id="JADKPN010000005">
    <property type="protein sequence ID" value="MBF4763527.1"/>
    <property type="molecule type" value="Genomic_DNA"/>
</dbReference>
<dbReference type="AlphaFoldDB" id="A0A930YE85"/>
<feature type="region of interest" description="Disordered" evidence="1">
    <location>
        <begin position="28"/>
        <end position="148"/>
    </location>
</feature>
<evidence type="ECO:0000256" key="1">
    <source>
        <dbReference type="SAM" id="MobiDB-lite"/>
    </source>
</evidence>
<feature type="signal peptide" evidence="2">
    <location>
        <begin position="1"/>
        <end position="31"/>
    </location>
</feature>
<keyword evidence="2" id="KW-0732">Signal</keyword>
<evidence type="ECO:0000313" key="4">
    <source>
        <dbReference type="Proteomes" id="UP000640489"/>
    </source>
</evidence>
<dbReference type="Proteomes" id="UP000640489">
    <property type="component" value="Unassembled WGS sequence"/>
</dbReference>
<evidence type="ECO:0000256" key="2">
    <source>
        <dbReference type="SAM" id="SignalP"/>
    </source>
</evidence>
<name>A0A930YE85_9ACTN</name>
<feature type="compositionally biased region" description="Acidic residues" evidence="1">
    <location>
        <begin position="104"/>
        <end position="144"/>
    </location>
</feature>
<comment type="caution">
    <text evidence="3">The sequence shown here is derived from an EMBL/GenBank/DDBJ whole genome shotgun (WGS) entry which is preliminary data.</text>
</comment>
<keyword evidence="4" id="KW-1185">Reference proteome</keyword>